<dbReference type="SUPFAM" id="SSF103473">
    <property type="entry name" value="MFS general substrate transporter"/>
    <property type="match status" value="1"/>
</dbReference>
<feature type="transmembrane region" description="Helical" evidence="7">
    <location>
        <begin position="274"/>
        <end position="293"/>
    </location>
</feature>
<protein>
    <submittedName>
        <fullName evidence="8">MFS transporter</fullName>
    </submittedName>
</protein>
<evidence type="ECO:0000256" key="3">
    <source>
        <dbReference type="ARBA" id="ARBA00022475"/>
    </source>
</evidence>
<gene>
    <name evidence="8" type="ORF">GCM10010423_40920</name>
</gene>
<keyword evidence="4 7" id="KW-0812">Transmembrane</keyword>
<evidence type="ECO:0000256" key="2">
    <source>
        <dbReference type="ARBA" id="ARBA00022448"/>
    </source>
</evidence>
<evidence type="ECO:0000313" key="9">
    <source>
        <dbReference type="Proteomes" id="UP001501095"/>
    </source>
</evidence>
<comment type="caution">
    <text evidence="8">The sequence shown here is derived from an EMBL/GenBank/DDBJ whole genome shotgun (WGS) entry which is preliminary data.</text>
</comment>
<dbReference type="PANTHER" id="PTHR23517:SF2">
    <property type="entry name" value="MULTIDRUG RESISTANCE PROTEIN MDTH"/>
    <property type="match status" value="1"/>
</dbReference>
<keyword evidence="3" id="KW-1003">Cell membrane</keyword>
<feature type="transmembrane region" description="Helical" evidence="7">
    <location>
        <begin position="80"/>
        <end position="105"/>
    </location>
</feature>
<evidence type="ECO:0000256" key="6">
    <source>
        <dbReference type="ARBA" id="ARBA00023136"/>
    </source>
</evidence>
<accession>A0ABN3NUW6</accession>
<feature type="transmembrane region" description="Helical" evidence="7">
    <location>
        <begin position="299"/>
        <end position="316"/>
    </location>
</feature>
<keyword evidence="6 7" id="KW-0472">Membrane</keyword>
<name>A0ABN3NUW6_9ACTN</name>
<feature type="transmembrane region" description="Helical" evidence="7">
    <location>
        <begin position="48"/>
        <end position="68"/>
    </location>
</feature>
<feature type="transmembrane region" description="Helical" evidence="7">
    <location>
        <begin position="241"/>
        <end position="262"/>
    </location>
</feature>
<evidence type="ECO:0000256" key="4">
    <source>
        <dbReference type="ARBA" id="ARBA00022692"/>
    </source>
</evidence>
<dbReference type="Proteomes" id="UP001501095">
    <property type="component" value="Unassembled WGS sequence"/>
</dbReference>
<keyword evidence="2" id="KW-0813">Transport</keyword>
<keyword evidence="9" id="KW-1185">Reference proteome</keyword>
<reference evidence="8 9" key="1">
    <citation type="journal article" date="2019" name="Int. J. Syst. Evol. Microbiol.">
        <title>The Global Catalogue of Microorganisms (GCM) 10K type strain sequencing project: providing services to taxonomists for standard genome sequencing and annotation.</title>
        <authorList>
            <consortium name="The Broad Institute Genomics Platform"/>
            <consortium name="The Broad Institute Genome Sequencing Center for Infectious Disease"/>
            <person name="Wu L."/>
            <person name="Ma J."/>
        </authorList>
    </citation>
    <scope>NUCLEOTIDE SEQUENCE [LARGE SCALE GENOMIC DNA]</scope>
    <source>
        <strain evidence="8 9">JCM 6924</strain>
    </source>
</reference>
<sequence>MLTRILPPPGPARMLTFITMVMSLGQGLWMAINAIYAVTMVHLTPSQLGISVGIAAGLVLVSSIPLGHLADRAGPRTVQLWSFLALAPLTAALVLVEGFWSYLLVTCVQGLAYRAGNNARKAMIAANVPQGERAHVMAYIRAALNVTMSIGACISGLVLAWGERVGFQGAVLFTAVCFLATGLLTLKEAPVPPVPASAGAAFAVLRDMPFLAFTALDGLLVTHALLLDIVLPLWIISHTDAPRWMSAVILLVNTTFVVAFQTRAARGTDDPRSASWASLQGAGCVAAACLVFATTGTSGAVTACVLLIAGALLHALGEIRQAAGSWTIAFDLAPDHAQGQYQGTYKMGGDIGKMFAPAVFTWLIIGHGTVGWIVLAVSYAVLGAAMPVVVARGVRSRAATAAKTAAAA</sequence>
<feature type="transmembrane region" description="Helical" evidence="7">
    <location>
        <begin position="210"/>
        <end position="235"/>
    </location>
</feature>
<evidence type="ECO:0000256" key="7">
    <source>
        <dbReference type="SAM" id="Phobius"/>
    </source>
</evidence>
<comment type="subcellular location">
    <subcellularLocation>
        <location evidence="1">Cell membrane</location>
        <topology evidence="1">Multi-pass membrane protein</topology>
    </subcellularLocation>
</comment>
<organism evidence="8 9">
    <name type="scientific">Streptomyces levis</name>
    <dbReference type="NCBI Taxonomy" id="285566"/>
    <lineage>
        <taxon>Bacteria</taxon>
        <taxon>Bacillati</taxon>
        <taxon>Actinomycetota</taxon>
        <taxon>Actinomycetes</taxon>
        <taxon>Kitasatosporales</taxon>
        <taxon>Streptomycetaceae</taxon>
        <taxon>Streptomyces</taxon>
    </lineage>
</organism>
<proteinExistence type="predicted"/>
<dbReference type="Gene3D" id="1.20.1250.20">
    <property type="entry name" value="MFS general substrate transporter like domains"/>
    <property type="match status" value="1"/>
</dbReference>
<feature type="transmembrane region" description="Helical" evidence="7">
    <location>
        <begin position="142"/>
        <end position="161"/>
    </location>
</feature>
<dbReference type="InterPro" id="IPR050171">
    <property type="entry name" value="MFS_Transporters"/>
</dbReference>
<evidence type="ECO:0000256" key="1">
    <source>
        <dbReference type="ARBA" id="ARBA00004651"/>
    </source>
</evidence>
<dbReference type="InterPro" id="IPR011701">
    <property type="entry name" value="MFS"/>
</dbReference>
<dbReference type="Pfam" id="PF07690">
    <property type="entry name" value="MFS_1"/>
    <property type="match status" value="1"/>
</dbReference>
<dbReference type="EMBL" id="BAAATM010000012">
    <property type="protein sequence ID" value="GAA2538999.1"/>
    <property type="molecule type" value="Genomic_DNA"/>
</dbReference>
<feature type="transmembrane region" description="Helical" evidence="7">
    <location>
        <begin position="167"/>
        <end position="186"/>
    </location>
</feature>
<evidence type="ECO:0000313" key="8">
    <source>
        <dbReference type="EMBL" id="GAA2538999.1"/>
    </source>
</evidence>
<dbReference type="InterPro" id="IPR036259">
    <property type="entry name" value="MFS_trans_sf"/>
</dbReference>
<keyword evidence="5 7" id="KW-1133">Transmembrane helix</keyword>
<feature type="transmembrane region" description="Helical" evidence="7">
    <location>
        <begin position="355"/>
        <end position="382"/>
    </location>
</feature>
<evidence type="ECO:0000256" key="5">
    <source>
        <dbReference type="ARBA" id="ARBA00022989"/>
    </source>
</evidence>
<feature type="transmembrane region" description="Helical" evidence="7">
    <location>
        <begin position="12"/>
        <end position="36"/>
    </location>
</feature>
<dbReference type="RefSeq" id="WP_094056116.1">
    <property type="nucleotide sequence ID" value="NZ_BAAATM010000012.1"/>
</dbReference>
<dbReference type="PANTHER" id="PTHR23517">
    <property type="entry name" value="RESISTANCE PROTEIN MDTM, PUTATIVE-RELATED-RELATED"/>
    <property type="match status" value="1"/>
</dbReference>